<dbReference type="Proteomes" id="UP000245695">
    <property type="component" value="Chromosome 1"/>
</dbReference>
<feature type="domain" description="DUF4397" evidence="1">
    <location>
        <begin position="11"/>
        <end position="126"/>
    </location>
</feature>
<accession>A0A2P2BSE1</accession>
<keyword evidence="3" id="KW-1185">Reference proteome</keyword>
<sequence length="206" mass="22739">MDCLQIKEGKSLVRVFQAAPQIGKVDIYIDGALVFSGLDFMEFTEYVELEEGEHTVGIYLSGTTENPVINQMLEVDEGQMYTVAVTGNIGDLSLLVIKDYSEKQPSSEYSTFRVIHLSPNAPAVDILVNGETFFEDIGFREGTSYVDVNPGTYNVKLVVSESKDVVFPLRVKLNPDRIYTIYAIGQLGSLGVIQSVDGNTYLCKEA</sequence>
<protein>
    <recommendedName>
        <fullName evidence="1">DUF4397 domain-containing protein</fullName>
    </recommendedName>
</protein>
<dbReference type="InterPro" id="IPR025510">
    <property type="entry name" value="DUF4397"/>
</dbReference>
<evidence type="ECO:0000313" key="2">
    <source>
        <dbReference type="EMBL" id="CEI73273.1"/>
    </source>
</evidence>
<evidence type="ECO:0000313" key="3">
    <source>
        <dbReference type="Proteomes" id="UP000245695"/>
    </source>
</evidence>
<dbReference type="KEGG" id="rhom:FRIFI_1740"/>
<dbReference type="AlphaFoldDB" id="A0A2P2BSE1"/>
<dbReference type="Pfam" id="PF14344">
    <property type="entry name" value="DUF4397"/>
    <property type="match status" value="1"/>
</dbReference>
<reference evidence="2 3" key="1">
    <citation type="submission" date="2014-09" db="EMBL/GenBank/DDBJ databases">
        <authorList>
            <person name="Hornung B.V."/>
        </authorList>
    </citation>
    <scope>NUCLEOTIDE SEQUENCE [LARGE SCALE GENOMIC DNA]</scope>
    <source>
        <strain evidence="2 3">FRIFI</strain>
    </source>
</reference>
<evidence type="ECO:0000259" key="1">
    <source>
        <dbReference type="Pfam" id="PF14344"/>
    </source>
</evidence>
<proteinExistence type="predicted"/>
<dbReference type="EMBL" id="LN650648">
    <property type="protein sequence ID" value="CEI73273.1"/>
    <property type="molecule type" value="Genomic_DNA"/>
</dbReference>
<organism evidence="2 3">
    <name type="scientific">Romboutsia hominis</name>
    <dbReference type="NCBI Taxonomy" id="1507512"/>
    <lineage>
        <taxon>Bacteria</taxon>
        <taxon>Bacillati</taxon>
        <taxon>Bacillota</taxon>
        <taxon>Clostridia</taxon>
        <taxon>Peptostreptococcales</taxon>
        <taxon>Peptostreptococcaceae</taxon>
        <taxon>Romboutsia</taxon>
    </lineage>
</organism>
<name>A0A2P2BSE1_9FIRM</name>
<dbReference type="RefSeq" id="WP_166505629.1">
    <property type="nucleotide sequence ID" value="NZ_FJTZ01000012.1"/>
</dbReference>
<gene>
    <name evidence="2" type="ORF">FRIFI_1740</name>
</gene>